<keyword evidence="3" id="KW-1185">Reference proteome</keyword>
<name>A0AAN7B2M3_9PEZI</name>
<sequence>MHLSFCPGRPQLAGEQNLAKQPSNDNTDGVSLEAAVFTVQSSAPAIEKDNSIDLFPETSSKRPVFQELWSTFSIISSLSQLKKLGKHHRHCGLEKKETDDANVPRYSDDFSCDAKMENDWLVVSNINPDFKYEYNLQQATPADKGALLEQDLLYQAALAATVQKAAVAGKFDRNTSPKVPAKLTTDSSKSLQTSKINDTLNEYDPNNYEADFDDDVIAEANASTLANDLDGFYFQEFGLQTN</sequence>
<gene>
    <name evidence="2" type="ORF">QBC37DRAFT_435492</name>
</gene>
<protein>
    <submittedName>
        <fullName evidence="2">Uncharacterized protein</fullName>
    </submittedName>
</protein>
<proteinExistence type="predicted"/>
<feature type="compositionally biased region" description="Polar residues" evidence="1">
    <location>
        <begin position="18"/>
        <end position="27"/>
    </location>
</feature>
<organism evidence="2 3">
    <name type="scientific">Rhypophila decipiens</name>
    <dbReference type="NCBI Taxonomy" id="261697"/>
    <lineage>
        <taxon>Eukaryota</taxon>
        <taxon>Fungi</taxon>
        <taxon>Dikarya</taxon>
        <taxon>Ascomycota</taxon>
        <taxon>Pezizomycotina</taxon>
        <taxon>Sordariomycetes</taxon>
        <taxon>Sordariomycetidae</taxon>
        <taxon>Sordariales</taxon>
        <taxon>Naviculisporaceae</taxon>
        <taxon>Rhypophila</taxon>
    </lineage>
</organism>
<reference evidence="2" key="2">
    <citation type="submission" date="2023-05" db="EMBL/GenBank/DDBJ databases">
        <authorList>
            <consortium name="Lawrence Berkeley National Laboratory"/>
            <person name="Steindorff A."/>
            <person name="Hensen N."/>
            <person name="Bonometti L."/>
            <person name="Westerberg I."/>
            <person name="Brannstrom I.O."/>
            <person name="Guillou S."/>
            <person name="Cros-Aarteil S."/>
            <person name="Calhoun S."/>
            <person name="Haridas S."/>
            <person name="Kuo A."/>
            <person name="Mondo S."/>
            <person name="Pangilinan J."/>
            <person name="Riley R."/>
            <person name="Labutti K."/>
            <person name="Andreopoulos B."/>
            <person name="Lipzen A."/>
            <person name="Chen C."/>
            <person name="Yanf M."/>
            <person name="Daum C."/>
            <person name="Ng V."/>
            <person name="Clum A."/>
            <person name="Ohm R."/>
            <person name="Martin F."/>
            <person name="Silar P."/>
            <person name="Natvig D."/>
            <person name="Lalanne C."/>
            <person name="Gautier V."/>
            <person name="Ament-Velasquez S.L."/>
            <person name="Kruys A."/>
            <person name="Hutchinson M.I."/>
            <person name="Powell A.J."/>
            <person name="Barry K."/>
            <person name="Miller A.N."/>
            <person name="Grigoriev I.V."/>
            <person name="Debuchy R."/>
            <person name="Gladieux P."/>
            <person name="Thoren M.H."/>
            <person name="Johannesson H."/>
        </authorList>
    </citation>
    <scope>NUCLEOTIDE SEQUENCE</scope>
    <source>
        <strain evidence="2">PSN293</strain>
    </source>
</reference>
<accession>A0AAN7B2M3</accession>
<comment type="caution">
    <text evidence="2">The sequence shown here is derived from an EMBL/GenBank/DDBJ whole genome shotgun (WGS) entry which is preliminary data.</text>
</comment>
<reference evidence="2" key="1">
    <citation type="journal article" date="2023" name="Mol. Phylogenet. Evol.">
        <title>Genome-scale phylogeny and comparative genomics of the fungal order Sordariales.</title>
        <authorList>
            <person name="Hensen N."/>
            <person name="Bonometti L."/>
            <person name="Westerberg I."/>
            <person name="Brannstrom I.O."/>
            <person name="Guillou S."/>
            <person name="Cros-Aarteil S."/>
            <person name="Calhoun S."/>
            <person name="Haridas S."/>
            <person name="Kuo A."/>
            <person name="Mondo S."/>
            <person name="Pangilinan J."/>
            <person name="Riley R."/>
            <person name="LaButti K."/>
            <person name="Andreopoulos B."/>
            <person name="Lipzen A."/>
            <person name="Chen C."/>
            <person name="Yan M."/>
            <person name="Daum C."/>
            <person name="Ng V."/>
            <person name="Clum A."/>
            <person name="Steindorff A."/>
            <person name="Ohm R.A."/>
            <person name="Martin F."/>
            <person name="Silar P."/>
            <person name="Natvig D.O."/>
            <person name="Lalanne C."/>
            <person name="Gautier V."/>
            <person name="Ament-Velasquez S.L."/>
            <person name="Kruys A."/>
            <person name="Hutchinson M.I."/>
            <person name="Powell A.J."/>
            <person name="Barry K."/>
            <person name="Miller A.N."/>
            <person name="Grigoriev I.V."/>
            <person name="Debuchy R."/>
            <person name="Gladieux P."/>
            <person name="Hiltunen Thoren M."/>
            <person name="Johannesson H."/>
        </authorList>
    </citation>
    <scope>NUCLEOTIDE SEQUENCE</scope>
    <source>
        <strain evidence="2">PSN293</strain>
    </source>
</reference>
<dbReference type="Proteomes" id="UP001301769">
    <property type="component" value="Unassembled WGS sequence"/>
</dbReference>
<dbReference type="EMBL" id="MU858532">
    <property type="protein sequence ID" value="KAK4206050.1"/>
    <property type="molecule type" value="Genomic_DNA"/>
</dbReference>
<evidence type="ECO:0000256" key="1">
    <source>
        <dbReference type="SAM" id="MobiDB-lite"/>
    </source>
</evidence>
<feature type="region of interest" description="Disordered" evidence="1">
    <location>
        <begin position="1"/>
        <end position="27"/>
    </location>
</feature>
<evidence type="ECO:0000313" key="3">
    <source>
        <dbReference type="Proteomes" id="UP001301769"/>
    </source>
</evidence>
<evidence type="ECO:0000313" key="2">
    <source>
        <dbReference type="EMBL" id="KAK4206050.1"/>
    </source>
</evidence>
<dbReference type="AlphaFoldDB" id="A0AAN7B2M3"/>